<reference evidence="1 2" key="1">
    <citation type="journal article" date="2022" name="Hortic Res">
        <title>A haplotype resolved chromosomal level avocado genome allows analysis of novel avocado genes.</title>
        <authorList>
            <person name="Nath O."/>
            <person name="Fletcher S.J."/>
            <person name="Hayward A."/>
            <person name="Shaw L.M."/>
            <person name="Masouleh A.K."/>
            <person name="Furtado A."/>
            <person name="Henry R.J."/>
            <person name="Mitter N."/>
        </authorList>
    </citation>
    <scope>NUCLEOTIDE SEQUENCE [LARGE SCALE GENOMIC DNA]</scope>
    <source>
        <strain evidence="2">cv. Hass</strain>
        <tissue evidence="1">Leaves</tissue>
    </source>
</reference>
<gene>
    <name evidence="1" type="ORF">MRB53_019631</name>
</gene>
<keyword evidence="2" id="KW-1185">Reference proteome</keyword>
<protein>
    <submittedName>
        <fullName evidence="1">Uncharacterized protein</fullName>
    </submittedName>
</protein>
<name>A0ACC2KZU2_PERAE</name>
<evidence type="ECO:0000313" key="1">
    <source>
        <dbReference type="EMBL" id="KAJ8626324.1"/>
    </source>
</evidence>
<dbReference type="EMBL" id="CM056814">
    <property type="protein sequence ID" value="KAJ8626324.1"/>
    <property type="molecule type" value="Genomic_DNA"/>
</dbReference>
<sequence length="87" mass="9373">MFLIIKKRVSARKGGVVRELQLGFTPEVEESHLPILCHQPPTSIGIAEGPAGSLAVDLWETDGSGSDAVTQAIVIGNPIQYFFIKIL</sequence>
<accession>A0ACC2KZU2</accession>
<organism evidence="1 2">
    <name type="scientific">Persea americana</name>
    <name type="common">Avocado</name>
    <dbReference type="NCBI Taxonomy" id="3435"/>
    <lineage>
        <taxon>Eukaryota</taxon>
        <taxon>Viridiplantae</taxon>
        <taxon>Streptophyta</taxon>
        <taxon>Embryophyta</taxon>
        <taxon>Tracheophyta</taxon>
        <taxon>Spermatophyta</taxon>
        <taxon>Magnoliopsida</taxon>
        <taxon>Magnoliidae</taxon>
        <taxon>Laurales</taxon>
        <taxon>Lauraceae</taxon>
        <taxon>Persea</taxon>
    </lineage>
</organism>
<evidence type="ECO:0000313" key="2">
    <source>
        <dbReference type="Proteomes" id="UP001234297"/>
    </source>
</evidence>
<comment type="caution">
    <text evidence="1">The sequence shown here is derived from an EMBL/GenBank/DDBJ whole genome shotgun (WGS) entry which is preliminary data.</text>
</comment>
<dbReference type="Proteomes" id="UP001234297">
    <property type="component" value="Chromosome 6"/>
</dbReference>
<proteinExistence type="predicted"/>